<feature type="transmembrane region" description="Helical" evidence="1">
    <location>
        <begin position="106"/>
        <end position="124"/>
    </location>
</feature>
<comment type="caution">
    <text evidence="2">The sequence shown here is derived from an EMBL/GenBank/DDBJ whole genome shotgun (WGS) entry which is preliminary data.</text>
</comment>
<keyword evidence="1" id="KW-1133">Transmembrane helix</keyword>
<reference evidence="2 3" key="1">
    <citation type="submission" date="2022-06" db="EMBL/GenBank/DDBJ databases">
        <title>Sequencing the genomes of 1000 actinobacteria strains.</title>
        <authorList>
            <person name="Klenk H.-P."/>
        </authorList>
    </citation>
    <scope>NUCLEOTIDE SEQUENCE [LARGE SCALE GENOMIC DNA]</scope>
    <source>
        <strain evidence="2 3">DSM 41656</strain>
    </source>
</reference>
<sequence>MLGVVGCIALYVAAGTVWMLVGAAVMRGLGVGVLSAVVGVGPPLHRHRGTRRYLEVRPVPIALRLTYDWPVRPGHARRQQASNLLSVAESPFCAAVGLAVLHGSTLIWYLVLCGVFGLVALFVVPTTDGRGQSRAQLLRRPPRAAEADSPTGLLRLRAEMAAKRLRLGDHAAAVRELAEIERQAEDGEDVLLRFDLMTYWTGQYLDVLDVYQDALGRSRPRIRRHGLTQLAADAALRAAEAGLLPVEDARSRAKVAVGEDPPGLAYGLQWRQDHLRALSTALGPRPEQAVRLARALIRRAATPLDAADAACTLALAHERSGHPDAAAAARDRARRLAPWLVRLHPAPVT</sequence>
<proteinExistence type="predicted"/>
<evidence type="ECO:0008006" key="4">
    <source>
        <dbReference type="Google" id="ProtNLM"/>
    </source>
</evidence>
<name>A0ABT1J7T9_9ACTN</name>
<dbReference type="EMBL" id="JAMZDX010000007">
    <property type="protein sequence ID" value="MCP2313507.1"/>
    <property type="molecule type" value="Genomic_DNA"/>
</dbReference>
<dbReference type="Proteomes" id="UP001206483">
    <property type="component" value="Unassembled WGS sequence"/>
</dbReference>
<accession>A0ABT1J7T9</accession>
<dbReference type="RefSeq" id="WP_253803463.1">
    <property type="nucleotide sequence ID" value="NZ_BAAAUB010000017.1"/>
</dbReference>
<keyword evidence="1" id="KW-0812">Transmembrane</keyword>
<organism evidence="2 3">
    <name type="scientific">Kitasatospora paracochleata</name>
    <dbReference type="NCBI Taxonomy" id="58354"/>
    <lineage>
        <taxon>Bacteria</taxon>
        <taxon>Bacillati</taxon>
        <taxon>Actinomycetota</taxon>
        <taxon>Actinomycetes</taxon>
        <taxon>Kitasatosporales</taxon>
        <taxon>Streptomycetaceae</taxon>
        <taxon>Kitasatospora</taxon>
    </lineage>
</organism>
<evidence type="ECO:0000313" key="3">
    <source>
        <dbReference type="Proteomes" id="UP001206483"/>
    </source>
</evidence>
<evidence type="ECO:0000313" key="2">
    <source>
        <dbReference type="EMBL" id="MCP2313507.1"/>
    </source>
</evidence>
<evidence type="ECO:0000256" key="1">
    <source>
        <dbReference type="SAM" id="Phobius"/>
    </source>
</evidence>
<keyword evidence="3" id="KW-1185">Reference proteome</keyword>
<keyword evidence="1" id="KW-0472">Membrane</keyword>
<gene>
    <name evidence="2" type="ORF">FHR36_006706</name>
</gene>
<protein>
    <recommendedName>
        <fullName evidence="4">Tetratricopeptide repeat protein</fullName>
    </recommendedName>
</protein>